<evidence type="ECO:0000313" key="9">
    <source>
        <dbReference type="EMBL" id="KAF3885226.1"/>
    </source>
</evidence>
<dbReference type="GO" id="GO:0005886">
    <property type="term" value="C:plasma membrane"/>
    <property type="evidence" value="ECO:0007669"/>
    <property type="project" value="UniProtKB-SubCell"/>
</dbReference>
<dbReference type="Proteomes" id="UP000029738">
    <property type="component" value="Unassembled WGS sequence"/>
</dbReference>
<keyword evidence="7 8" id="KW-0472">Membrane</keyword>
<feature type="transmembrane region" description="Helical" evidence="8">
    <location>
        <begin position="43"/>
        <end position="64"/>
    </location>
</feature>
<sequence length="293" mass="31475">MSVGSILILAVIFLIASIISTIAGSTSLITVPVMLEFGVDPRIAIATNMLALTFMSVGGTLPFFGKGIIKTGRLPLLIFLTLIGSILGALLVIIVPSKSMPLIISLSTIAVAIFSVTNRNAGLVPVEGIPSPIAEITGYIATFILGIYGGFFSGGYVTLLTAVCVMLFRMTFVEAIATTKLINIFSSLIATLIFMKQGLIDYQLGVILGGVMFIGGAIGGRMTLKLSNVWLQRIYLTVVAILAIVTLRKSQQQHHSDNRNFVTSVAGLSTAFWLLYPSTKYKQFSSMWNREIL</sequence>
<feature type="transmembrane region" description="Helical" evidence="8">
    <location>
        <begin position="259"/>
        <end position="276"/>
    </location>
</feature>
<feature type="transmembrane region" description="Helical" evidence="8">
    <location>
        <begin position="100"/>
        <end position="118"/>
    </location>
</feature>
<evidence type="ECO:0000256" key="1">
    <source>
        <dbReference type="ARBA" id="ARBA00004651"/>
    </source>
</evidence>
<feature type="transmembrane region" description="Helical" evidence="8">
    <location>
        <begin position="230"/>
        <end position="247"/>
    </location>
</feature>
<evidence type="ECO:0000313" key="10">
    <source>
        <dbReference type="Proteomes" id="UP000029738"/>
    </source>
</evidence>
<accession>A0A8S9SZF9</accession>
<dbReference type="OrthoDB" id="422500at2"/>
<keyword evidence="5 8" id="KW-0812">Transmembrane</keyword>
<reference evidence="9" key="2">
    <citation type="submission" date="2019-11" db="EMBL/GenBank/DDBJ databases">
        <title>Improved Assembly of Tolypothrix boutellei genome.</title>
        <authorList>
            <person name="Sarangi A.N."/>
            <person name="Mukherjee M."/>
            <person name="Ghosh S."/>
            <person name="Singh D."/>
            <person name="Das A."/>
            <person name="Kant S."/>
            <person name="Prusty A."/>
            <person name="Tripathy S."/>
        </authorList>
    </citation>
    <scope>NUCLEOTIDE SEQUENCE</scope>
    <source>
        <strain evidence="9">VB521301</strain>
    </source>
</reference>
<feature type="transmembrane region" description="Helical" evidence="8">
    <location>
        <begin position="202"/>
        <end position="224"/>
    </location>
</feature>
<dbReference type="InterPro" id="IPR002781">
    <property type="entry name" value="TM_pro_TauE-like"/>
</dbReference>
<keyword evidence="10" id="KW-1185">Reference proteome</keyword>
<organism evidence="9 10">
    <name type="scientific">Tolypothrix bouteillei VB521301</name>
    <dbReference type="NCBI Taxonomy" id="1479485"/>
    <lineage>
        <taxon>Bacteria</taxon>
        <taxon>Bacillati</taxon>
        <taxon>Cyanobacteriota</taxon>
        <taxon>Cyanophyceae</taxon>
        <taxon>Nostocales</taxon>
        <taxon>Tolypothrichaceae</taxon>
        <taxon>Tolypothrix</taxon>
    </lineage>
</organism>
<comment type="similarity">
    <text evidence="2 8">Belongs to the 4-toluene sulfonate uptake permease (TSUP) (TC 2.A.102) family.</text>
</comment>
<dbReference type="PANTHER" id="PTHR30269">
    <property type="entry name" value="TRANSMEMBRANE PROTEIN YFCA"/>
    <property type="match status" value="1"/>
</dbReference>
<comment type="caution">
    <text evidence="9">The sequence shown here is derived from an EMBL/GenBank/DDBJ whole genome shotgun (WGS) entry which is preliminary data.</text>
</comment>
<evidence type="ECO:0000256" key="2">
    <source>
        <dbReference type="ARBA" id="ARBA00009142"/>
    </source>
</evidence>
<comment type="subcellular location">
    <subcellularLocation>
        <location evidence="1 8">Cell membrane</location>
        <topology evidence="1 8">Multi-pass membrane protein</topology>
    </subcellularLocation>
</comment>
<feature type="transmembrane region" description="Helical" evidence="8">
    <location>
        <begin position="76"/>
        <end position="94"/>
    </location>
</feature>
<feature type="transmembrane region" description="Helical" evidence="8">
    <location>
        <begin position="175"/>
        <end position="195"/>
    </location>
</feature>
<protein>
    <recommendedName>
        <fullName evidence="8">Probable membrane transporter protein</fullName>
    </recommendedName>
</protein>
<dbReference type="Pfam" id="PF01925">
    <property type="entry name" value="TauE"/>
    <property type="match status" value="1"/>
</dbReference>
<dbReference type="EMBL" id="JHEG04000001">
    <property type="protein sequence ID" value="KAF3885226.1"/>
    <property type="molecule type" value="Genomic_DNA"/>
</dbReference>
<evidence type="ECO:0000256" key="4">
    <source>
        <dbReference type="ARBA" id="ARBA00022475"/>
    </source>
</evidence>
<evidence type="ECO:0000256" key="6">
    <source>
        <dbReference type="ARBA" id="ARBA00022989"/>
    </source>
</evidence>
<evidence type="ECO:0000256" key="3">
    <source>
        <dbReference type="ARBA" id="ARBA00022448"/>
    </source>
</evidence>
<gene>
    <name evidence="9" type="ORF">DA73_0400006960</name>
</gene>
<dbReference type="PANTHER" id="PTHR30269:SF0">
    <property type="entry name" value="MEMBRANE TRANSPORTER PROTEIN YFCA-RELATED"/>
    <property type="match status" value="1"/>
</dbReference>
<dbReference type="AlphaFoldDB" id="A0A8S9SZF9"/>
<keyword evidence="3" id="KW-0813">Transport</keyword>
<name>A0A8S9SZF9_9CYAN</name>
<keyword evidence="4 8" id="KW-1003">Cell membrane</keyword>
<dbReference type="InterPro" id="IPR052017">
    <property type="entry name" value="TSUP"/>
</dbReference>
<keyword evidence="6 8" id="KW-1133">Transmembrane helix</keyword>
<feature type="transmembrane region" description="Helical" evidence="8">
    <location>
        <begin position="139"/>
        <end position="169"/>
    </location>
</feature>
<reference evidence="9" key="1">
    <citation type="journal article" date="2015" name="Genome Announc.">
        <title>Draft Genome Sequence of Tolypothrix boutellei Strain VB521301.</title>
        <authorList>
            <person name="Chandrababunaidu M.M."/>
            <person name="Singh D."/>
            <person name="Sen D."/>
            <person name="Bhan S."/>
            <person name="Das S."/>
            <person name="Gupta A."/>
            <person name="Adhikary S.P."/>
            <person name="Tripathy S."/>
        </authorList>
    </citation>
    <scope>NUCLEOTIDE SEQUENCE</scope>
    <source>
        <strain evidence="9">VB521301</strain>
    </source>
</reference>
<feature type="transmembrane region" description="Helical" evidence="8">
    <location>
        <begin position="7"/>
        <end position="31"/>
    </location>
</feature>
<dbReference type="RefSeq" id="WP_082051799.1">
    <property type="nucleotide sequence ID" value="NZ_JHEG04000001.1"/>
</dbReference>
<evidence type="ECO:0000256" key="5">
    <source>
        <dbReference type="ARBA" id="ARBA00022692"/>
    </source>
</evidence>
<evidence type="ECO:0000256" key="7">
    <source>
        <dbReference type="ARBA" id="ARBA00023136"/>
    </source>
</evidence>
<evidence type="ECO:0000256" key="8">
    <source>
        <dbReference type="RuleBase" id="RU363041"/>
    </source>
</evidence>
<proteinExistence type="inferred from homology"/>